<dbReference type="AlphaFoldDB" id="A0A160PLE7"/>
<reference evidence="5 6" key="1">
    <citation type="journal article" date="2016" name="Genome Announc.">
        <title>Complete Genome Sequence of Methylobacterium populi P-1M, Isolated from Pink-Pigmented Household Biofilm.</title>
        <authorList>
            <person name="Morohoshi T."/>
            <person name="Ikeda T."/>
        </authorList>
    </citation>
    <scope>NUCLEOTIDE SEQUENCE [LARGE SCALE GENOMIC DNA]</scope>
    <source>
        <strain evidence="5 6">P-1M</strain>
    </source>
</reference>
<comment type="similarity">
    <text evidence="1">Belongs to the nitroreductase family.</text>
</comment>
<organism evidence="5 6">
    <name type="scientific">Methylorubrum populi</name>
    <dbReference type="NCBI Taxonomy" id="223967"/>
    <lineage>
        <taxon>Bacteria</taxon>
        <taxon>Pseudomonadati</taxon>
        <taxon>Pseudomonadota</taxon>
        <taxon>Alphaproteobacteria</taxon>
        <taxon>Hyphomicrobiales</taxon>
        <taxon>Methylobacteriaceae</taxon>
        <taxon>Methylorubrum</taxon>
    </lineage>
</organism>
<dbReference type="Pfam" id="PF00881">
    <property type="entry name" value="Nitroreductase"/>
    <property type="match status" value="1"/>
</dbReference>
<feature type="domain" description="Nitroreductase" evidence="4">
    <location>
        <begin position="42"/>
        <end position="185"/>
    </location>
</feature>
<evidence type="ECO:0000313" key="6">
    <source>
        <dbReference type="Proteomes" id="UP000218288"/>
    </source>
</evidence>
<evidence type="ECO:0000313" key="5">
    <source>
        <dbReference type="EMBL" id="BAU93523.1"/>
    </source>
</evidence>
<dbReference type="PANTHER" id="PTHR43673:SF10">
    <property type="entry name" value="NADH DEHYDROGENASE_NAD(P)H NITROREDUCTASE XCC3605-RELATED"/>
    <property type="match status" value="1"/>
</dbReference>
<proteinExistence type="inferred from homology"/>
<accession>A0A160PLE7</accession>
<feature type="region of interest" description="Disordered" evidence="3">
    <location>
        <begin position="192"/>
        <end position="222"/>
    </location>
</feature>
<dbReference type="InterPro" id="IPR029479">
    <property type="entry name" value="Nitroreductase"/>
</dbReference>
<keyword evidence="2" id="KW-0560">Oxidoreductase</keyword>
<dbReference type="PANTHER" id="PTHR43673">
    <property type="entry name" value="NAD(P)H NITROREDUCTASE YDGI-RELATED"/>
    <property type="match status" value="1"/>
</dbReference>
<dbReference type="SUPFAM" id="SSF55469">
    <property type="entry name" value="FMN-dependent nitroreductase-like"/>
    <property type="match status" value="1"/>
</dbReference>
<sequence>MRCHTVRRTKALPAWSPSPVTEATTRPTTRTPDHAIDSIFLERWSPRAFTGEAVPESELLRMFEAARWSPSSYNSQPWRFVYALRGTPEWEGFFDLLVPGNQKWAKDAGALVILVSNTRMKVGDEFKPSASHSLDAGAASLAFALQANRQGWHVHGMGGFDKERAVTALNVPEHHRVEAAYAVGRATPWAELSEEQQAKEQPNGRRPITDFAFRAGFPQRED</sequence>
<protein>
    <submittedName>
        <fullName evidence="5">Nitroreductase</fullName>
    </submittedName>
</protein>
<dbReference type="CDD" id="cd02138">
    <property type="entry name" value="TdsD-like"/>
    <property type="match status" value="1"/>
</dbReference>
<dbReference type="Proteomes" id="UP000218288">
    <property type="component" value="Chromosome"/>
</dbReference>
<gene>
    <name evidence="5" type="ORF">MPPM_4918</name>
</gene>
<dbReference type="GO" id="GO:0016491">
    <property type="term" value="F:oxidoreductase activity"/>
    <property type="evidence" value="ECO:0007669"/>
    <property type="project" value="UniProtKB-KW"/>
</dbReference>
<dbReference type="EMBL" id="AP014809">
    <property type="protein sequence ID" value="BAU93523.1"/>
    <property type="molecule type" value="Genomic_DNA"/>
</dbReference>
<dbReference type="InterPro" id="IPR000415">
    <property type="entry name" value="Nitroreductase-like"/>
</dbReference>
<evidence type="ECO:0000256" key="2">
    <source>
        <dbReference type="ARBA" id="ARBA00023002"/>
    </source>
</evidence>
<dbReference type="Gene3D" id="3.40.109.10">
    <property type="entry name" value="NADH Oxidase"/>
    <property type="match status" value="1"/>
</dbReference>
<evidence type="ECO:0000256" key="1">
    <source>
        <dbReference type="ARBA" id="ARBA00007118"/>
    </source>
</evidence>
<evidence type="ECO:0000259" key="4">
    <source>
        <dbReference type="Pfam" id="PF00881"/>
    </source>
</evidence>
<evidence type="ECO:0000256" key="3">
    <source>
        <dbReference type="SAM" id="MobiDB-lite"/>
    </source>
</evidence>
<name>A0A160PLE7_9HYPH</name>